<proteinExistence type="inferred from homology"/>
<dbReference type="InterPro" id="IPR000225">
    <property type="entry name" value="Armadillo"/>
</dbReference>
<dbReference type="AlphaFoldDB" id="A0A914YEJ3"/>
<reference evidence="5" key="1">
    <citation type="submission" date="2022-11" db="UniProtKB">
        <authorList>
            <consortium name="WormBaseParasite"/>
        </authorList>
    </citation>
    <scope>IDENTIFICATION</scope>
</reference>
<dbReference type="WBParaSite" id="PSU_v2.g17872.t1">
    <property type="protein sequence ID" value="PSU_v2.g17872.t1"/>
    <property type="gene ID" value="PSU_v2.g17872"/>
</dbReference>
<dbReference type="Proteomes" id="UP000887577">
    <property type="component" value="Unplaced"/>
</dbReference>
<keyword evidence="4" id="KW-1185">Reference proteome</keyword>
<comment type="similarity">
    <text evidence="1">Belongs to the importin alpha family.</text>
</comment>
<organism evidence="4 5">
    <name type="scientific">Panagrolaimus superbus</name>
    <dbReference type="NCBI Taxonomy" id="310955"/>
    <lineage>
        <taxon>Eukaryota</taxon>
        <taxon>Metazoa</taxon>
        <taxon>Ecdysozoa</taxon>
        <taxon>Nematoda</taxon>
        <taxon>Chromadorea</taxon>
        <taxon>Rhabditida</taxon>
        <taxon>Tylenchina</taxon>
        <taxon>Panagrolaimomorpha</taxon>
        <taxon>Panagrolaimoidea</taxon>
        <taxon>Panagrolaimidae</taxon>
        <taxon>Panagrolaimus</taxon>
    </lineage>
</organism>
<sequence>MADNVEFCYHCISAGIMESIKKQIKRFPESISFLQTVSWVMGQMSHLRDSPSFKETAWDLFPALKTIPLKTFLFLQVIKDVAPHLTSPILELQTACLHFFGNCVSGTDEITQQIINCGVLKHLHKFLNHLNLNLQEETAWMLSNILAGTKDQITAVFAADLMPSIIGLTESDEISVTEKAVWAIANVPLCGTLQHINLLLDLNIIPSLCKLLLLCPKKEIIQSVLEAINGIQRQSCDRREEIRQKMLAAGVIDHLRQLCNHESDAIESNAMQLLNDLFNDSI</sequence>
<evidence type="ECO:0000313" key="5">
    <source>
        <dbReference type="WBParaSite" id="PSU_v2.g17872.t1"/>
    </source>
</evidence>
<keyword evidence="3" id="KW-0653">Protein transport</keyword>
<keyword evidence="2" id="KW-0813">Transport</keyword>
<dbReference type="InterPro" id="IPR016024">
    <property type="entry name" value="ARM-type_fold"/>
</dbReference>
<evidence type="ECO:0000256" key="3">
    <source>
        <dbReference type="ARBA" id="ARBA00022927"/>
    </source>
</evidence>
<dbReference type="PANTHER" id="PTHR23316">
    <property type="entry name" value="IMPORTIN ALPHA"/>
    <property type="match status" value="1"/>
</dbReference>
<dbReference type="InterPro" id="IPR011989">
    <property type="entry name" value="ARM-like"/>
</dbReference>
<evidence type="ECO:0000256" key="1">
    <source>
        <dbReference type="ARBA" id="ARBA00010394"/>
    </source>
</evidence>
<accession>A0A914YEJ3</accession>
<dbReference type="Pfam" id="PF00514">
    <property type="entry name" value="Arm"/>
    <property type="match status" value="1"/>
</dbReference>
<dbReference type="SMART" id="SM00185">
    <property type="entry name" value="ARM"/>
    <property type="match status" value="4"/>
</dbReference>
<dbReference type="SUPFAM" id="SSF48371">
    <property type="entry name" value="ARM repeat"/>
    <property type="match status" value="1"/>
</dbReference>
<evidence type="ECO:0000256" key="2">
    <source>
        <dbReference type="ARBA" id="ARBA00022448"/>
    </source>
</evidence>
<dbReference type="Gene3D" id="1.25.10.10">
    <property type="entry name" value="Leucine-rich Repeat Variant"/>
    <property type="match status" value="1"/>
</dbReference>
<name>A0A914YEJ3_9BILA</name>
<dbReference type="GO" id="GO:0015031">
    <property type="term" value="P:protein transport"/>
    <property type="evidence" value="ECO:0007669"/>
    <property type="project" value="UniProtKB-KW"/>
</dbReference>
<protein>
    <submittedName>
        <fullName evidence="5">Uncharacterized protein</fullName>
    </submittedName>
</protein>
<evidence type="ECO:0000313" key="4">
    <source>
        <dbReference type="Proteomes" id="UP000887577"/>
    </source>
</evidence>